<feature type="binding site" evidence="14">
    <location>
        <position position="194"/>
    </location>
    <ligand>
        <name>Mg(2+)</name>
        <dbReference type="ChEBI" id="CHEBI:18420"/>
        <label>1</label>
    </ligand>
</feature>
<sequence length="451" mass="50177">MASESLTSDERDVLARIEEEDVDFLRLQFTDILGTVKNVSVTADQAEKAFTEGIYFDGSSIEGFVRIQESDMRLVPDPSTFAVLPWRNTESGKAARLICDVYDTKTGEPFSGDPRHVLKSVLEEAQEMGYTVNAGPEPEFFVFDKDEDGRATTETHDAGGYFDLAPKDLASDLRREIIYNLEDMDFEVEASHHEVAEGQHEIDFKYDDGLTTADNIATFRSVVRATAEVNDVHATFMPKPIAHINGSGMHTHLSLFTEDGENAFHDADDEFNLSETAKQFLAGILDHAPAVTAVANPTVNSYKRLVPGYEAPVYVAWSDVNRSALIRKPAARVPAASRVELRSPDPSCNPYLALAAMIAAGLDGVKRELDCPDPVRENIYEFDAEKREEYSIETLPPNLGAAIDELEDDEVITSALGEHVAEKFVEAKQAEYDEYKAEVSEWEHDQYLETF</sequence>
<feature type="binding site" evidence="12">
    <location>
        <position position="304"/>
    </location>
    <ligand>
        <name>L-glutamate</name>
        <dbReference type="ChEBI" id="CHEBI:29985"/>
    </ligand>
</feature>
<evidence type="ECO:0000256" key="7">
    <source>
        <dbReference type="ARBA" id="ARBA00022723"/>
    </source>
</evidence>
<dbReference type="SMART" id="SM01230">
    <property type="entry name" value="Gln-synt_C"/>
    <property type="match status" value="1"/>
</dbReference>
<feature type="binding site" evidence="14">
    <location>
        <position position="340"/>
    </location>
    <ligand>
        <name>Mg(2+)</name>
        <dbReference type="ChEBI" id="CHEBI:18420"/>
        <label>1</label>
    </ligand>
</feature>
<feature type="binding site" evidence="14">
    <location>
        <position position="201"/>
    </location>
    <ligand>
        <name>Mg(2+)</name>
        <dbReference type="ChEBI" id="CHEBI:18420"/>
        <label>1</label>
    </ligand>
</feature>
<keyword evidence="15" id="KW-0597">Phosphoprotein</keyword>
<organism evidence="22 23">
    <name type="scientific">Natronoarchaeum mannanilyticum</name>
    <dbReference type="NCBI Taxonomy" id="926360"/>
    <lineage>
        <taxon>Archaea</taxon>
        <taxon>Methanobacteriati</taxon>
        <taxon>Methanobacteriota</taxon>
        <taxon>Stenosarchaea group</taxon>
        <taxon>Halobacteria</taxon>
        <taxon>Halobacteriales</taxon>
        <taxon>Natronoarchaeaceae</taxon>
    </lineage>
</organism>
<gene>
    <name evidence="22" type="primary">glnA_1</name>
    <name evidence="22" type="ORF">GCM10009020_11610</name>
</gene>
<evidence type="ECO:0000256" key="2">
    <source>
        <dbReference type="ARBA" id="ARBA00009897"/>
    </source>
</evidence>
<keyword evidence="23" id="KW-1185">Reference proteome</keyword>
<dbReference type="SUPFAM" id="SSF55931">
    <property type="entry name" value="Glutamine synthetase/guanido kinase"/>
    <property type="match status" value="1"/>
</dbReference>
<evidence type="ECO:0000313" key="23">
    <source>
        <dbReference type="Proteomes" id="UP001500420"/>
    </source>
</evidence>
<feature type="binding site" evidence="13">
    <location>
        <begin position="252"/>
        <end position="254"/>
    </location>
    <ligand>
        <name>ATP</name>
        <dbReference type="ChEBI" id="CHEBI:30616"/>
    </ligand>
</feature>
<evidence type="ECO:0000256" key="11">
    <source>
        <dbReference type="ARBA" id="ARBA00049436"/>
    </source>
</evidence>
<evidence type="ECO:0000256" key="17">
    <source>
        <dbReference type="RuleBase" id="RU000384"/>
    </source>
</evidence>
<evidence type="ECO:0000256" key="14">
    <source>
        <dbReference type="PIRSR" id="PIRSR604809-3"/>
    </source>
</evidence>
<feature type="binding site" evidence="12">
    <location>
        <begin position="245"/>
        <end position="246"/>
    </location>
    <ligand>
        <name>L-glutamate</name>
        <dbReference type="ChEBI" id="CHEBI:29985"/>
    </ligand>
</feature>
<evidence type="ECO:0000256" key="3">
    <source>
        <dbReference type="ARBA" id="ARBA00012937"/>
    </source>
</evidence>
<dbReference type="EC" id="6.3.1.2" evidence="3 19"/>
<dbReference type="PROSITE" id="PS00181">
    <property type="entry name" value="GLNA_ATP"/>
    <property type="match status" value="1"/>
</dbReference>
<keyword evidence="10 14" id="KW-0460">Magnesium</keyword>
<dbReference type="AlphaFoldDB" id="A0AAV3T7M4"/>
<comment type="catalytic activity">
    <reaction evidence="11 19">
        <text>L-glutamate + NH4(+) + ATP = L-glutamine + ADP + phosphate + H(+)</text>
        <dbReference type="Rhea" id="RHEA:16169"/>
        <dbReference type="ChEBI" id="CHEBI:15378"/>
        <dbReference type="ChEBI" id="CHEBI:28938"/>
        <dbReference type="ChEBI" id="CHEBI:29985"/>
        <dbReference type="ChEBI" id="CHEBI:30616"/>
        <dbReference type="ChEBI" id="CHEBI:43474"/>
        <dbReference type="ChEBI" id="CHEBI:58359"/>
        <dbReference type="ChEBI" id="CHEBI:456216"/>
        <dbReference type="EC" id="6.3.1.2"/>
    </reaction>
</comment>
<evidence type="ECO:0000256" key="13">
    <source>
        <dbReference type="PIRSR" id="PIRSR604809-2"/>
    </source>
</evidence>
<feature type="binding site" evidence="14">
    <location>
        <position position="139"/>
    </location>
    <ligand>
        <name>Mg(2+)</name>
        <dbReference type="ChEBI" id="CHEBI:18420"/>
        <label>1</label>
    </ligand>
</feature>
<evidence type="ECO:0000313" key="22">
    <source>
        <dbReference type="EMBL" id="GAA0667658.1"/>
    </source>
</evidence>
<feature type="domain" description="GS beta-grasp" evidence="20">
    <location>
        <begin position="20"/>
        <end position="107"/>
    </location>
</feature>
<dbReference type="PANTHER" id="PTHR43785">
    <property type="entry name" value="GAMMA-GLUTAMYLPUTRESCINE SYNTHETASE"/>
    <property type="match status" value="1"/>
</dbReference>
<dbReference type="InterPro" id="IPR027303">
    <property type="entry name" value="Gln_synth_gly_rich_site"/>
</dbReference>
<accession>A0AAV3T7M4</accession>
<evidence type="ECO:0000256" key="12">
    <source>
        <dbReference type="PIRSR" id="PIRSR604809-1"/>
    </source>
</evidence>
<dbReference type="FunFam" id="3.30.590.10:FF:000003">
    <property type="entry name" value="Glutamine synthetase 2"/>
    <property type="match status" value="1"/>
</dbReference>
<evidence type="ECO:0000256" key="6">
    <source>
        <dbReference type="ARBA" id="ARBA00022598"/>
    </source>
</evidence>
<dbReference type="Pfam" id="PF03951">
    <property type="entry name" value="Gln-synt_N"/>
    <property type="match status" value="1"/>
</dbReference>
<dbReference type="InterPro" id="IPR008146">
    <property type="entry name" value="Gln_synth_cat_dom"/>
</dbReference>
<evidence type="ECO:0000256" key="16">
    <source>
        <dbReference type="PROSITE-ProRule" id="PRU01330"/>
    </source>
</evidence>
<dbReference type="InterPro" id="IPR036651">
    <property type="entry name" value="Gln_synt_N_sf"/>
</dbReference>
<dbReference type="Gene3D" id="3.10.20.70">
    <property type="entry name" value="Glutamine synthetase, N-terminal domain"/>
    <property type="match status" value="1"/>
</dbReference>
<evidence type="ECO:0000256" key="9">
    <source>
        <dbReference type="ARBA" id="ARBA00022840"/>
    </source>
</evidence>
<dbReference type="RefSeq" id="WP_343772968.1">
    <property type="nucleotide sequence ID" value="NZ_BAAADV010000001.1"/>
</dbReference>
<dbReference type="NCBIfam" id="TIGR00653">
    <property type="entry name" value="GlnA"/>
    <property type="match status" value="1"/>
</dbReference>
<evidence type="ECO:0000256" key="8">
    <source>
        <dbReference type="ARBA" id="ARBA00022741"/>
    </source>
</evidence>
<dbReference type="Proteomes" id="UP001500420">
    <property type="component" value="Unassembled WGS sequence"/>
</dbReference>
<feature type="binding site" evidence="13">
    <location>
        <position position="322"/>
    </location>
    <ligand>
        <name>ATP</name>
        <dbReference type="ChEBI" id="CHEBI:30616"/>
    </ligand>
</feature>
<protein>
    <recommendedName>
        <fullName evidence="4 19">Glutamine synthetase</fullName>
        <ecNumber evidence="3 19">6.3.1.2</ecNumber>
    </recommendedName>
</protein>
<feature type="modified residue" description="O-AMP-tyrosine" evidence="15">
    <location>
        <position position="380"/>
    </location>
</feature>
<evidence type="ECO:0000256" key="10">
    <source>
        <dbReference type="ARBA" id="ARBA00022842"/>
    </source>
</evidence>
<dbReference type="GO" id="GO:0006542">
    <property type="term" value="P:glutamine biosynthetic process"/>
    <property type="evidence" value="ECO:0007669"/>
    <property type="project" value="InterPro"/>
</dbReference>
<evidence type="ECO:0000256" key="4">
    <source>
        <dbReference type="ARBA" id="ARBA00021364"/>
    </source>
</evidence>
<evidence type="ECO:0000256" key="1">
    <source>
        <dbReference type="ARBA" id="ARBA00004496"/>
    </source>
</evidence>
<dbReference type="PROSITE" id="PS00180">
    <property type="entry name" value="GLNA_1"/>
    <property type="match status" value="1"/>
</dbReference>
<comment type="subcellular location">
    <subcellularLocation>
        <location evidence="1 18">Cytoplasm</location>
    </subcellularLocation>
</comment>
<dbReference type="PROSITE" id="PS51987">
    <property type="entry name" value="GS_CATALYTIC"/>
    <property type="match status" value="1"/>
</dbReference>
<evidence type="ECO:0000256" key="18">
    <source>
        <dbReference type="RuleBase" id="RU000385"/>
    </source>
</evidence>
<proteinExistence type="inferred from homology"/>
<dbReference type="GO" id="GO:0005524">
    <property type="term" value="F:ATP binding"/>
    <property type="evidence" value="ECO:0007669"/>
    <property type="project" value="UniProtKB-KW"/>
</dbReference>
<dbReference type="GO" id="GO:0046872">
    <property type="term" value="F:metal ion binding"/>
    <property type="evidence" value="ECO:0007669"/>
    <property type="project" value="UniProtKB-KW"/>
</dbReference>
<keyword evidence="9 13" id="KW-0067">ATP-binding</keyword>
<feature type="binding site" evidence="14">
    <location>
        <position position="250"/>
    </location>
    <ligand>
        <name>Mg(2+)</name>
        <dbReference type="ChEBI" id="CHEBI:18420"/>
        <label>1</label>
    </ligand>
</feature>
<dbReference type="Pfam" id="PF00120">
    <property type="entry name" value="Gln-synt_C"/>
    <property type="match status" value="1"/>
</dbReference>
<comment type="cofactor">
    <cofactor evidence="14">
        <name>Mg(2+)</name>
        <dbReference type="ChEBI" id="CHEBI:18420"/>
    </cofactor>
    <text evidence="14">Binds 2 Mg(2+) ions per subunit.</text>
</comment>
<dbReference type="InterPro" id="IPR004809">
    <property type="entry name" value="Gln_synth_I"/>
</dbReference>
<keyword evidence="6 19" id="KW-0436">Ligase</keyword>
<dbReference type="SUPFAM" id="SSF54368">
    <property type="entry name" value="Glutamine synthetase, N-terminal domain"/>
    <property type="match status" value="1"/>
</dbReference>
<feature type="binding site" evidence="12">
    <location>
        <position position="322"/>
    </location>
    <ligand>
        <name>L-glutamate</name>
        <dbReference type="ChEBI" id="CHEBI:29985"/>
    </ligand>
</feature>
<dbReference type="InterPro" id="IPR027302">
    <property type="entry name" value="Gln_synth_N_conserv_site"/>
</dbReference>
<name>A0AAV3T7M4_9EURY</name>
<evidence type="ECO:0000256" key="19">
    <source>
        <dbReference type="RuleBase" id="RU004356"/>
    </source>
</evidence>
<evidence type="ECO:0000256" key="5">
    <source>
        <dbReference type="ARBA" id="ARBA00022490"/>
    </source>
</evidence>
<dbReference type="PANTHER" id="PTHR43785:SF12">
    <property type="entry name" value="TYPE-1 GLUTAMINE SYNTHETASE 2"/>
    <property type="match status" value="1"/>
</dbReference>
<dbReference type="GO" id="GO:0004356">
    <property type="term" value="F:glutamine synthetase activity"/>
    <property type="evidence" value="ECO:0007669"/>
    <property type="project" value="UniProtKB-EC"/>
</dbReference>
<evidence type="ECO:0000259" key="21">
    <source>
        <dbReference type="PROSITE" id="PS51987"/>
    </source>
</evidence>
<feature type="binding site" evidence="13">
    <location>
        <position position="189"/>
    </location>
    <ligand>
        <name>ATP</name>
        <dbReference type="ChEBI" id="CHEBI:30616"/>
    </ligand>
</feature>
<feature type="binding site" evidence="13">
    <location>
        <begin position="204"/>
        <end position="206"/>
    </location>
    <ligand>
        <name>ATP</name>
        <dbReference type="ChEBI" id="CHEBI:30616"/>
    </ligand>
</feature>
<evidence type="ECO:0000259" key="20">
    <source>
        <dbReference type="PROSITE" id="PS51986"/>
    </source>
</evidence>
<keyword evidence="8 13" id="KW-0547">Nucleotide-binding</keyword>
<feature type="binding site" evidence="12">
    <location>
        <position position="310"/>
    </location>
    <ligand>
        <name>L-glutamate</name>
        <dbReference type="ChEBI" id="CHEBI:29985"/>
    </ligand>
</feature>
<keyword evidence="7 14" id="KW-0479">Metal-binding</keyword>
<feature type="domain" description="GS catalytic" evidence="21">
    <location>
        <begin position="114"/>
        <end position="451"/>
    </location>
</feature>
<feature type="binding site" evidence="12">
    <location>
        <position position="342"/>
    </location>
    <ligand>
        <name>L-glutamate</name>
        <dbReference type="ChEBI" id="CHEBI:29985"/>
    </ligand>
</feature>
<dbReference type="EMBL" id="BAAADV010000001">
    <property type="protein sequence ID" value="GAA0667658.1"/>
    <property type="molecule type" value="Genomic_DNA"/>
</dbReference>
<reference evidence="22 23" key="1">
    <citation type="journal article" date="2019" name="Int. J. Syst. Evol. Microbiol.">
        <title>The Global Catalogue of Microorganisms (GCM) 10K type strain sequencing project: providing services to taxonomists for standard genome sequencing and annotation.</title>
        <authorList>
            <consortium name="The Broad Institute Genomics Platform"/>
            <consortium name="The Broad Institute Genome Sequencing Center for Infectious Disease"/>
            <person name="Wu L."/>
            <person name="Ma J."/>
        </authorList>
    </citation>
    <scope>NUCLEOTIDE SEQUENCE [LARGE SCALE GENOMIC DNA]</scope>
    <source>
        <strain evidence="22 23">JCM 16328</strain>
    </source>
</reference>
<dbReference type="PROSITE" id="PS51986">
    <property type="entry name" value="GS_BETA_GRASP"/>
    <property type="match status" value="1"/>
</dbReference>
<comment type="caution">
    <text evidence="22">The sequence shown here is derived from an EMBL/GenBank/DDBJ whole genome shotgun (WGS) entry which is preliminary data.</text>
</comment>
<evidence type="ECO:0000256" key="15">
    <source>
        <dbReference type="PIRSR" id="PIRSR604809-50"/>
    </source>
</evidence>
<dbReference type="Gene3D" id="3.30.590.10">
    <property type="entry name" value="Glutamine synthetase/guanido kinase, catalytic domain"/>
    <property type="match status" value="1"/>
</dbReference>
<dbReference type="GO" id="GO:0005737">
    <property type="term" value="C:cytoplasm"/>
    <property type="evidence" value="ECO:0007669"/>
    <property type="project" value="UniProtKB-SubCell"/>
</dbReference>
<feature type="binding site" evidence="14">
    <location>
        <position position="137"/>
    </location>
    <ligand>
        <name>Mg(2+)</name>
        <dbReference type="ChEBI" id="CHEBI:18420"/>
        <label>1</label>
    </ligand>
</feature>
<comment type="similarity">
    <text evidence="2 16 17">Belongs to the glutamine synthetase family.</text>
</comment>
<keyword evidence="5 18" id="KW-0963">Cytoplasm</keyword>
<dbReference type="InterPro" id="IPR014746">
    <property type="entry name" value="Gln_synth/guanido_kin_cat_dom"/>
</dbReference>
<dbReference type="InterPro" id="IPR008147">
    <property type="entry name" value="Gln_synt_N"/>
</dbReference>